<evidence type="ECO:0000259" key="6">
    <source>
        <dbReference type="Pfam" id="PF01699"/>
    </source>
</evidence>
<feature type="transmembrane region" description="Helical" evidence="5">
    <location>
        <begin position="99"/>
        <end position="119"/>
    </location>
</feature>
<dbReference type="InterPro" id="IPR004837">
    <property type="entry name" value="NaCa_Exmemb"/>
</dbReference>
<keyword evidence="8" id="KW-1185">Reference proteome</keyword>
<feature type="domain" description="Sodium/calcium exchanger membrane region" evidence="6">
    <location>
        <begin position="4"/>
        <end position="142"/>
    </location>
</feature>
<evidence type="ECO:0000256" key="5">
    <source>
        <dbReference type="SAM" id="Phobius"/>
    </source>
</evidence>
<keyword evidence="4 5" id="KW-0472">Membrane</keyword>
<feature type="transmembrane region" description="Helical" evidence="5">
    <location>
        <begin position="186"/>
        <end position="209"/>
    </location>
</feature>
<dbReference type="InterPro" id="IPR044880">
    <property type="entry name" value="NCX_ion-bd_dom_sf"/>
</dbReference>
<comment type="caution">
    <text evidence="7">The sequence shown here is derived from an EMBL/GenBank/DDBJ whole genome shotgun (WGS) entry which is preliminary data.</text>
</comment>
<evidence type="ECO:0000256" key="3">
    <source>
        <dbReference type="ARBA" id="ARBA00022989"/>
    </source>
</evidence>
<feature type="domain" description="Sodium/calcium exchanger membrane region" evidence="6">
    <location>
        <begin position="186"/>
        <end position="325"/>
    </location>
</feature>
<dbReference type="GO" id="GO:0005886">
    <property type="term" value="C:plasma membrane"/>
    <property type="evidence" value="ECO:0007669"/>
    <property type="project" value="TreeGrafter"/>
</dbReference>
<feature type="transmembrane region" description="Helical" evidence="5">
    <location>
        <begin position="250"/>
        <end position="270"/>
    </location>
</feature>
<name>A0A4T3F821_9SPHN</name>
<protein>
    <submittedName>
        <fullName evidence="7">Calcium/sodium antiporter</fullName>
    </submittedName>
</protein>
<dbReference type="GO" id="GO:0006874">
    <property type="term" value="P:intracellular calcium ion homeostasis"/>
    <property type="evidence" value="ECO:0007669"/>
    <property type="project" value="TreeGrafter"/>
</dbReference>
<dbReference type="PANTHER" id="PTHR10846:SF8">
    <property type="entry name" value="INNER MEMBRANE PROTEIN YRBG"/>
    <property type="match status" value="1"/>
</dbReference>
<dbReference type="RefSeq" id="WP_136692680.1">
    <property type="nucleotide sequence ID" value="NZ_SSHH01000001.1"/>
</dbReference>
<feature type="transmembrane region" description="Helical" evidence="5">
    <location>
        <begin position="221"/>
        <end position="244"/>
    </location>
</feature>
<sequence>MTDILLLLAGFVMLLVGGDVLVRGAVRLSELLGLSPLLVGLVIVGLGTSLPELATSVQAAMRGSPGIALGNIVGSNMANALLVLGAVALIRPIEVERNILWRDGGVGLLCTVILFAAAMTLGLDRLFGHLLIAVLAIYLWRAYRMESGVGELAADHGAAYDRALAAEDLDPALIPSDEPSVTYAKAVALLVAGLAIVVGGGVVLVDAAIAIATDYGISESVIGLTIVAFGTSAPELATSVIAAIRGKSDIALGNVLGSNIYNIALIGGLTGLAAPGPVPEKILLLDLPLLLAATIALLVFAYSGMRLNRWEGTALVAGYGGYILWTAALV</sequence>
<feature type="transmembrane region" description="Helical" evidence="5">
    <location>
        <begin position="126"/>
        <end position="143"/>
    </location>
</feature>
<dbReference type="Proteomes" id="UP000309389">
    <property type="component" value="Unassembled WGS sequence"/>
</dbReference>
<dbReference type="GO" id="GO:0008273">
    <property type="term" value="F:calcium, potassium:sodium antiporter activity"/>
    <property type="evidence" value="ECO:0007669"/>
    <property type="project" value="TreeGrafter"/>
</dbReference>
<gene>
    <name evidence="7" type="ORF">E5222_05490</name>
</gene>
<dbReference type="OrthoDB" id="9794225at2"/>
<keyword evidence="2 5" id="KW-0812">Transmembrane</keyword>
<reference evidence="7 8" key="1">
    <citation type="submission" date="2019-04" db="EMBL/GenBank/DDBJ databases">
        <title>Altererythrobacter aquimixticola sp. nov., isolated from sediment of junction between the ocean and a freshwater spring.</title>
        <authorList>
            <person name="Yoon J.-H."/>
        </authorList>
    </citation>
    <scope>NUCLEOTIDE SEQUENCE [LARGE SCALE GENOMIC DNA]</scope>
    <source>
        <strain evidence="7 8">SSKS-13</strain>
    </source>
</reference>
<feature type="transmembrane region" description="Helical" evidence="5">
    <location>
        <begin position="282"/>
        <end position="302"/>
    </location>
</feature>
<dbReference type="GO" id="GO:0005262">
    <property type="term" value="F:calcium channel activity"/>
    <property type="evidence" value="ECO:0007669"/>
    <property type="project" value="TreeGrafter"/>
</dbReference>
<comment type="subcellular location">
    <subcellularLocation>
        <location evidence="1">Membrane</location>
        <topology evidence="1">Multi-pass membrane protein</topology>
    </subcellularLocation>
</comment>
<dbReference type="EMBL" id="SSHH01000001">
    <property type="protein sequence ID" value="TIX51892.1"/>
    <property type="molecule type" value="Genomic_DNA"/>
</dbReference>
<dbReference type="InterPro" id="IPR004481">
    <property type="entry name" value="K/Na/Ca-exchanger"/>
</dbReference>
<evidence type="ECO:0000256" key="2">
    <source>
        <dbReference type="ARBA" id="ARBA00022692"/>
    </source>
</evidence>
<evidence type="ECO:0000256" key="1">
    <source>
        <dbReference type="ARBA" id="ARBA00004141"/>
    </source>
</evidence>
<evidence type="ECO:0000256" key="4">
    <source>
        <dbReference type="ARBA" id="ARBA00023136"/>
    </source>
</evidence>
<organism evidence="7 8">
    <name type="scientific">Alteraurantiacibacter aquimixticola</name>
    <dbReference type="NCBI Taxonomy" id="2489173"/>
    <lineage>
        <taxon>Bacteria</taxon>
        <taxon>Pseudomonadati</taxon>
        <taxon>Pseudomonadota</taxon>
        <taxon>Alphaproteobacteria</taxon>
        <taxon>Sphingomonadales</taxon>
        <taxon>Erythrobacteraceae</taxon>
        <taxon>Alteraurantiacibacter</taxon>
    </lineage>
</organism>
<keyword evidence="3 5" id="KW-1133">Transmembrane helix</keyword>
<dbReference type="Pfam" id="PF01699">
    <property type="entry name" value="Na_Ca_ex"/>
    <property type="match status" value="2"/>
</dbReference>
<evidence type="ECO:0000313" key="8">
    <source>
        <dbReference type="Proteomes" id="UP000309389"/>
    </source>
</evidence>
<feature type="transmembrane region" description="Helical" evidence="5">
    <location>
        <begin position="66"/>
        <end position="93"/>
    </location>
</feature>
<accession>A0A4T3F821</accession>
<evidence type="ECO:0000313" key="7">
    <source>
        <dbReference type="EMBL" id="TIX51892.1"/>
    </source>
</evidence>
<dbReference type="PANTHER" id="PTHR10846">
    <property type="entry name" value="SODIUM/POTASSIUM/CALCIUM EXCHANGER"/>
    <property type="match status" value="1"/>
</dbReference>
<dbReference type="Gene3D" id="1.20.1420.30">
    <property type="entry name" value="NCX, central ion-binding region"/>
    <property type="match status" value="2"/>
</dbReference>
<dbReference type="AlphaFoldDB" id="A0A4T3F821"/>
<proteinExistence type="predicted"/>
<feature type="transmembrane region" description="Helical" evidence="5">
    <location>
        <begin position="34"/>
        <end position="54"/>
    </location>
</feature>
<dbReference type="NCBIfam" id="TIGR00367">
    <property type="entry name" value="calcium/sodium antiporter"/>
    <property type="match status" value="1"/>
</dbReference>